<sequence>MEELKLKLFKIGFYGTEMKNLTSDEQELALKADFIEIITKETLNHLKSNFTNEALPNTTDITEETIARLNNYMWRNIGTNNKFSFNTEFNFRILNYIVCNEGDSEGWINTLDIRKNLEIDPKRVFYFIKIAKNNNLVEEKKVNHETFIRYIVFKNNDPLIHEGQDESDIKDVFGPSILNESGMAEKIIIARNKPVYYTYYDIIKNTTEGVTASTIAESFGETVKGSGRMLSKLISKNKEFKVCSEVVYKTTTNRIFTKENYEIYLQKKKDRIMGVDTDYDIENLSTADRKLLIQKMVEKYGAFAFDKEILEEMRELCGYKHSFDNKSLLVIARTMDNVKIFDVEEGNNVKHVLARSDLEINDLEIQDAILQSSYQSRVLSDFQIKIKKFFLQSERVVYRDNGYPANEAGSLYNFYNFLKSKADENGNVKFFFNMILKMTVKEYASINKILRLHFKQLLAARLYKSCNRGIKELFEFKKFKDVFFTFDIFVDGDYKKHIQELAAMLDDIQISSFYHLAGYKTRQFIKYISPNQYSNKIKSLSYMYNLLEYEEVDGYFNIKILNIAEREKDLKQSIVEIPHLYYPNRMKFVDRIIDFDESEFISKAIEEAQSLKSNEAIQFYMNLIKSFSKVHLSDVKTFNILNKSNNLGKRAGLMLKNLYKRIKYELMINQFLCIDDLNNIANASNSQVYLLDVMNMLKSKSIIGKIFANNVSKTSISVSFKNKFKIKNDRTGDITVSAELVDDRQYYDIFYPTISDFVEEMGSIDLIELTNRLKYLENFELEEFFQIYSEEFTLNKYDSFTVISKEIDSKNIFNDFM</sequence>
<proteinExistence type="predicted"/>
<dbReference type="Pfam" id="PF17007">
    <property type="entry name" value="HTH_micro"/>
    <property type="match status" value="1"/>
</dbReference>
<gene>
    <name evidence="1" type="ORF">HERIO_1133</name>
</gene>
<organism evidence="1 2">
    <name type="scientific">Hepatospora eriocheir</name>
    <dbReference type="NCBI Taxonomy" id="1081669"/>
    <lineage>
        <taxon>Eukaryota</taxon>
        <taxon>Fungi</taxon>
        <taxon>Fungi incertae sedis</taxon>
        <taxon>Microsporidia</taxon>
        <taxon>Hepatosporidae</taxon>
        <taxon>Hepatospora</taxon>
    </lineage>
</organism>
<evidence type="ECO:0000313" key="1">
    <source>
        <dbReference type="EMBL" id="ORD96979.1"/>
    </source>
</evidence>
<dbReference type="Proteomes" id="UP000192356">
    <property type="component" value="Unassembled WGS sequence"/>
</dbReference>
<dbReference type="VEuPathDB" id="MicrosporidiaDB:A0H76_1139"/>
<comment type="caution">
    <text evidence="1">The sequence shown here is derived from an EMBL/GenBank/DDBJ whole genome shotgun (WGS) entry which is preliminary data.</text>
</comment>
<dbReference type="AlphaFoldDB" id="A0A1X0QB11"/>
<name>A0A1X0QB11_9MICR</name>
<reference evidence="1 2" key="1">
    <citation type="journal article" date="2017" name="Environ. Microbiol.">
        <title>Decay of the glycolytic pathway and adaptation to intranuclear parasitism within Enterocytozoonidae microsporidia.</title>
        <authorList>
            <person name="Wiredu Boakye D."/>
            <person name="Jaroenlak P."/>
            <person name="Prachumwat A."/>
            <person name="Williams T.A."/>
            <person name="Bateman K.S."/>
            <person name="Itsathitphaisarn O."/>
            <person name="Sritunyalucksana K."/>
            <person name="Paszkiewicz K.H."/>
            <person name="Moore K.A."/>
            <person name="Stentiford G.D."/>
            <person name="Williams B.A."/>
        </authorList>
    </citation>
    <scope>NUCLEOTIDE SEQUENCE [LARGE SCALE GENOMIC DNA]</scope>
    <source>
        <strain evidence="1 2">GB1</strain>
    </source>
</reference>
<evidence type="ECO:0000313" key="2">
    <source>
        <dbReference type="Proteomes" id="UP000192356"/>
    </source>
</evidence>
<dbReference type="OrthoDB" id="2190283at2759"/>
<keyword evidence="2" id="KW-1185">Reference proteome</keyword>
<accession>A0A1X0QB11</accession>
<dbReference type="InterPro" id="IPR031541">
    <property type="entry name" value="HTH_micro"/>
</dbReference>
<protein>
    <submittedName>
        <fullName evidence="1">Uncharacterized protein</fullName>
    </submittedName>
</protein>
<dbReference type="EMBL" id="LVKB01000049">
    <property type="protein sequence ID" value="ORD96979.1"/>
    <property type="molecule type" value="Genomic_DNA"/>
</dbReference>
<dbReference type="VEuPathDB" id="MicrosporidiaDB:HERIO_1133"/>